<keyword evidence="3" id="KW-0804">Transcription</keyword>
<gene>
    <name evidence="6" type="ordered locus">Msip34_1308</name>
</gene>
<organism evidence="6 7">
    <name type="scientific">Methylovorus glucosotrophus (strain SIP3-4)</name>
    <dbReference type="NCBI Taxonomy" id="582744"/>
    <lineage>
        <taxon>Bacteria</taxon>
        <taxon>Pseudomonadati</taxon>
        <taxon>Pseudomonadota</taxon>
        <taxon>Betaproteobacteria</taxon>
        <taxon>Nitrosomonadales</taxon>
        <taxon>Methylophilaceae</taxon>
        <taxon>Methylovorus</taxon>
    </lineage>
</organism>
<dbReference type="AlphaFoldDB" id="C6XDC9"/>
<dbReference type="eggNOG" id="COG0789">
    <property type="taxonomic scope" value="Bacteria"/>
</dbReference>
<reference evidence="6 7" key="2">
    <citation type="journal article" date="2011" name="J. Bacteriol.">
        <title>Genomes of three methylotrophs from a single niche uncover genetic and metabolic divergence of Methylophilaceae.</title>
        <authorList>
            <person name="Lapidus A."/>
            <person name="Clum A."/>
            <person name="Labutti K."/>
            <person name="Kaluzhnaya M.G."/>
            <person name="Lim S."/>
            <person name="Beck D.A."/>
            <person name="Glavina Del Rio T."/>
            <person name="Nolan M."/>
            <person name="Mavromatis K."/>
            <person name="Huntemann M."/>
            <person name="Lucas S."/>
            <person name="Lidstrom M.E."/>
            <person name="Ivanova N."/>
            <person name="Chistoserdova L."/>
        </authorList>
    </citation>
    <scope>NUCLEOTIDE SEQUENCE [LARGE SCALE GENOMIC DNA]</scope>
    <source>
        <strain evidence="6 7">SIP3-4</strain>
    </source>
</reference>
<dbReference type="PANTHER" id="PTHR30204">
    <property type="entry name" value="REDOX-CYCLING DRUG-SENSING TRANSCRIPTIONAL ACTIVATOR SOXR"/>
    <property type="match status" value="1"/>
</dbReference>
<dbReference type="OrthoDB" id="9800334at2"/>
<evidence type="ECO:0000313" key="6">
    <source>
        <dbReference type="EMBL" id="ACT50554.1"/>
    </source>
</evidence>
<dbReference type="Gene3D" id="3.40.50.280">
    <property type="entry name" value="Cobalamin-binding domain"/>
    <property type="match status" value="1"/>
</dbReference>
<reference evidence="7" key="1">
    <citation type="submission" date="2009-07" db="EMBL/GenBank/DDBJ databases">
        <title>Complete sequence of chromosome of Methylovorus sp. SIP3-4.</title>
        <authorList>
            <person name="Lucas S."/>
            <person name="Copeland A."/>
            <person name="Lapidus A."/>
            <person name="Glavina del Rio T."/>
            <person name="Tice H."/>
            <person name="Bruce D."/>
            <person name="Goodwin L."/>
            <person name="Pitluck S."/>
            <person name="Clum A."/>
            <person name="Larimer F."/>
            <person name="Land M."/>
            <person name="Hauser L."/>
            <person name="Kyrpides N."/>
            <person name="Mikhailova N."/>
            <person name="Kayluzhnaya M."/>
            <person name="Chistoserdova L."/>
        </authorList>
    </citation>
    <scope>NUCLEOTIDE SEQUENCE [LARGE SCALE GENOMIC DNA]</scope>
    <source>
        <strain evidence="7">SIP3-4</strain>
    </source>
</reference>
<dbReference type="Pfam" id="PF02607">
    <property type="entry name" value="B12-binding_2"/>
    <property type="match status" value="1"/>
</dbReference>
<evidence type="ECO:0000313" key="7">
    <source>
        <dbReference type="Proteomes" id="UP000002743"/>
    </source>
</evidence>
<dbReference type="HOGENOM" id="CLU_045945_3_1_4"/>
<sequence length="309" mass="34683">MPNPDVDAYPIRTVSALTGINPVTLRTWERRYRLIEPVRTPKGHRLYTKDQIAILHRVVDLLDKGIPISRINFSLISGEANTYSNQEEEFWNRLITRMTAAVANFDEVVLESTYNEALSLYSIEIVTDMLLMPMLIRLGERWERGDGTVAEEHFFGVYLRNKLGARFHHRKRRDYGPALLTACMPGERHEAGILLFALSAYDHGYRCILLGTDMPLEELPAAVVQSKSRGIVLSASFISDASLIKRQLTHLVNATNVPVFVGGQSSVTLHDAIKEAGAVPLGMEIEQSFKRIAESFKNKFAQSLNVASV</sequence>
<dbReference type="Gene3D" id="1.10.1660.10">
    <property type="match status" value="1"/>
</dbReference>
<dbReference type="SUPFAM" id="SSF46955">
    <property type="entry name" value="Putative DNA-binding domain"/>
    <property type="match status" value="1"/>
</dbReference>
<evidence type="ECO:0000259" key="4">
    <source>
        <dbReference type="PROSITE" id="PS50937"/>
    </source>
</evidence>
<dbReference type="STRING" id="582744.Msip34_1308"/>
<dbReference type="InterPro" id="IPR047057">
    <property type="entry name" value="MerR_fam"/>
</dbReference>
<feature type="domain" description="HTH merR-type" evidence="4">
    <location>
        <begin position="8"/>
        <end position="77"/>
    </location>
</feature>
<dbReference type="KEGG" id="mei:Msip34_1308"/>
<name>C6XDC9_METGS</name>
<accession>C6XDC9</accession>
<keyword evidence="1" id="KW-0805">Transcription regulation</keyword>
<keyword evidence="2" id="KW-0238">DNA-binding</keyword>
<dbReference type="PROSITE" id="PS51332">
    <property type="entry name" value="B12_BINDING"/>
    <property type="match status" value="1"/>
</dbReference>
<dbReference type="RefSeq" id="WP_015830031.1">
    <property type="nucleotide sequence ID" value="NC_012969.1"/>
</dbReference>
<feature type="domain" description="B12-binding" evidence="5">
    <location>
        <begin position="176"/>
        <end position="303"/>
    </location>
</feature>
<dbReference type="GO" id="GO:0003677">
    <property type="term" value="F:DNA binding"/>
    <property type="evidence" value="ECO:0007669"/>
    <property type="project" value="UniProtKB-KW"/>
</dbReference>
<dbReference type="GO" id="GO:0031419">
    <property type="term" value="F:cobalamin binding"/>
    <property type="evidence" value="ECO:0007669"/>
    <property type="project" value="InterPro"/>
</dbReference>
<dbReference type="SMART" id="SM00422">
    <property type="entry name" value="HTH_MERR"/>
    <property type="match status" value="1"/>
</dbReference>
<protein>
    <submittedName>
        <fullName evidence="6">Transcriptional regulator, MerR family</fullName>
    </submittedName>
</protein>
<dbReference type="InterPro" id="IPR036594">
    <property type="entry name" value="Meth_synthase_dom"/>
</dbReference>
<dbReference type="CDD" id="cd02065">
    <property type="entry name" value="B12-binding_like"/>
    <property type="match status" value="1"/>
</dbReference>
<dbReference type="Proteomes" id="UP000002743">
    <property type="component" value="Chromosome"/>
</dbReference>
<keyword evidence="7" id="KW-1185">Reference proteome</keyword>
<dbReference type="EMBL" id="CP001674">
    <property type="protein sequence ID" value="ACT50554.1"/>
    <property type="molecule type" value="Genomic_DNA"/>
</dbReference>
<dbReference type="InterPro" id="IPR003759">
    <property type="entry name" value="Cbl-bd_cap"/>
</dbReference>
<dbReference type="InterPro" id="IPR006158">
    <property type="entry name" value="Cobalamin-bd"/>
</dbReference>
<dbReference type="PANTHER" id="PTHR30204:SF67">
    <property type="entry name" value="HTH-TYPE TRANSCRIPTIONAL REGULATOR MLRA-RELATED"/>
    <property type="match status" value="1"/>
</dbReference>
<proteinExistence type="predicted"/>
<evidence type="ECO:0000256" key="2">
    <source>
        <dbReference type="ARBA" id="ARBA00023125"/>
    </source>
</evidence>
<evidence type="ECO:0000259" key="5">
    <source>
        <dbReference type="PROSITE" id="PS51332"/>
    </source>
</evidence>
<dbReference type="GO" id="GO:0003700">
    <property type="term" value="F:DNA-binding transcription factor activity"/>
    <property type="evidence" value="ECO:0007669"/>
    <property type="project" value="InterPro"/>
</dbReference>
<dbReference type="SUPFAM" id="SSF52242">
    <property type="entry name" value="Cobalamin (vitamin B12)-binding domain"/>
    <property type="match status" value="1"/>
</dbReference>
<dbReference type="InterPro" id="IPR000551">
    <property type="entry name" value="MerR-type_HTH_dom"/>
</dbReference>
<dbReference type="GO" id="GO:0046872">
    <property type="term" value="F:metal ion binding"/>
    <property type="evidence" value="ECO:0007669"/>
    <property type="project" value="InterPro"/>
</dbReference>
<dbReference type="Gene3D" id="1.10.1240.10">
    <property type="entry name" value="Methionine synthase domain"/>
    <property type="match status" value="1"/>
</dbReference>
<dbReference type="eggNOG" id="COG5012">
    <property type="taxonomic scope" value="Bacteria"/>
</dbReference>
<dbReference type="Pfam" id="PF13411">
    <property type="entry name" value="MerR_1"/>
    <property type="match status" value="1"/>
</dbReference>
<dbReference type="InterPro" id="IPR009061">
    <property type="entry name" value="DNA-bd_dom_put_sf"/>
</dbReference>
<dbReference type="CDD" id="cd01104">
    <property type="entry name" value="HTH_MlrA-CarA"/>
    <property type="match status" value="1"/>
</dbReference>
<evidence type="ECO:0000256" key="1">
    <source>
        <dbReference type="ARBA" id="ARBA00023015"/>
    </source>
</evidence>
<dbReference type="InterPro" id="IPR036724">
    <property type="entry name" value="Cobalamin-bd_sf"/>
</dbReference>
<dbReference type="PROSITE" id="PS50937">
    <property type="entry name" value="HTH_MERR_2"/>
    <property type="match status" value="1"/>
</dbReference>
<evidence type="ECO:0000256" key="3">
    <source>
        <dbReference type="ARBA" id="ARBA00023163"/>
    </source>
</evidence>